<evidence type="ECO:0000259" key="1">
    <source>
        <dbReference type="Pfam" id="PF09924"/>
    </source>
</evidence>
<dbReference type="Pfam" id="PF09924">
    <property type="entry name" value="LPG_synthase_C"/>
    <property type="match status" value="1"/>
</dbReference>
<proteinExistence type="predicted"/>
<evidence type="ECO:0000313" key="3">
    <source>
        <dbReference type="Proteomes" id="UP000177746"/>
    </source>
</evidence>
<dbReference type="SUPFAM" id="SSF55729">
    <property type="entry name" value="Acyl-CoA N-acyltransferases (Nat)"/>
    <property type="match status" value="2"/>
</dbReference>
<dbReference type="InterPro" id="IPR024320">
    <property type="entry name" value="LPG_synthase_C"/>
</dbReference>
<name>A0A1G2T2F5_9BACT</name>
<comment type="caution">
    <text evidence="2">The sequence shown here is derived from an EMBL/GenBank/DDBJ whole genome shotgun (WGS) entry which is preliminary data.</text>
</comment>
<dbReference type="InterPro" id="IPR016181">
    <property type="entry name" value="Acyl_CoA_acyltransferase"/>
</dbReference>
<dbReference type="InterPro" id="IPR016732">
    <property type="entry name" value="UCP018688"/>
</dbReference>
<dbReference type="AlphaFoldDB" id="A0A1G2T2F5"/>
<dbReference type="Proteomes" id="UP000177746">
    <property type="component" value="Unassembled WGS sequence"/>
</dbReference>
<dbReference type="Gene3D" id="3.40.630.30">
    <property type="match status" value="1"/>
</dbReference>
<evidence type="ECO:0000313" key="2">
    <source>
        <dbReference type="EMBL" id="OHA91465.1"/>
    </source>
</evidence>
<accession>A0A1G2T2F5</accession>
<sequence length="305" mass="35679">MIPEFPNFKKIEISDREAVERFTHQYVPYSDFNFTSMWCWSGKNDLELSQLDANLIVKFCDYIHGKEFYSYLGQNNVSKLAESLIKHSLNRDFDHVLKLVPEDSVRGLDASLFKVEESLDNFDYILSTEHLVEMNGSKLHNHAGFKRKFLELHREFIKKEVLNSCTTKYLAQLTDLAELWIKNKIREEKEVAPEPELIALRRICELETDKRNFSILTVYHDKKAVAFTIDELLDDEYAIRHFMKADTSYKGIYSYIVSESAKILLESGKKYLNIEQDLGLANLRQAKKSYRPVQFLKKYTVSKSS</sequence>
<organism evidence="2 3">
    <name type="scientific">Candidatus Zambryskibacteria bacterium RIFCSPHIGHO2_01_FULL_46_30</name>
    <dbReference type="NCBI Taxonomy" id="1802739"/>
    <lineage>
        <taxon>Bacteria</taxon>
        <taxon>Candidatus Zambryskiibacteriota</taxon>
    </lineage>
</organism>
<dbReference type="PANTHER" id="PTHR41373:SF1">
    <property type="entry name" value="PHOSPHATIDYLGLYCEROL LYSYLTRANSFERASE C-TERMINAL DOMAIN-CONTAINING PROTEIN"/>
    <property type="match status" value="1"/>
</dbReference>
<feature type="domain" description="Phosphatidylglycerol lysyltransferase C-terminal" evidence="1">
    <location>
        <begin position="30"/>
        <end position="301"/>
    </location>
</feature>
<protein>
    <recommendedName>
        <fullName evidence="1">Phosphatidylglycerol lysyltransferase C-terminal domain-containing protein</fullName>
    </recommendedName>
</protein>
<reference evidence="2 3" key="1">
    <citation type="journal article" date="2016" name="Nat. Commun.">
        <title>Thousands of microbial genomes shed light on interconnected biogeochemical processes in an aquifer system.</title>
        <authorList>
            <person name="Anantharaman K."/>
            <person name="Brown C.T."/>
            <person name="Hug L.A."/>
            <person name="Sharon I."/>
            <person name="Castelle C.J."/>
            <person name="Probst A.J."/>
            <person name="Thomas B.C."/>
            <person name="Singh A."/>
            <person name="Wilkins M.J."/>
            <person name="Karaoz U."/>
            <person name="Brodie E.L."/>
            <person name="Williams K.H."/>
            <person name="Hubbard S.S."/>
            <person name="Banfield J.F."/>
        </authorList>
    </citation>
    <scope>NUCLEOTIDE SEQUENCE [LARGE SCALE GENOMIC DNA]</scope>
</reference>
<dbReference type="PANTHER" id="PTHR41373">
    <property type="entry name" value="DUF2156 DOMAIN-CONTAINING PROTEIN"/>
    <property type="match status" value="1"/>
</dbReference>
<dbReference type="EMBL" id="MHVI01000017">
    <property type="protein sequence ID" value="OHA91465.1"/>
    <property type="molecule type" value="Genomic_DNA"/>
</dbReference>
<gene>
    <name evidence="2" type="ORF">A2665_00860</name>
</gene>